<dbReference type="GO" id="GO:0045944">
    <property type="term" value="P:positive regulation of transcription by RNA polymerase II"/>
    <property type="evidence" value="ECO:0007669"/>
    <property type="project" value="TreeGrafter"/>
</dbReference>
<dbReference type="Proteomes" id="UP000800096">
    <property type="component" value="Unassembled WGS sequence"/>
</dbReference>
<dbReference type="SUPFAM" id="SSF57701">
    <property type="entry name" value="Zn2/Cys6 DNA-binding domain"/>
    <property type="match status" value="1"/>
</dbReference>
<dbReference type="GO" id="GO:0000981">
    <property type="term" value="F:DNA-binding transcription factor activity, RNA polymerase II-specific"/>
    <property type="evidence" value="ECO:0007669"/>
    <property type="project" value="InterPro"/>
</dbReference>
<evidence type="ECO:0000313" key="6">
    <source>
        <dbReference type="Proteomes" id="UP000800096"/>
    </source>
</evidence>
<dbReference type="OrthoDB" id="4475584at2759"/>
<reference evidence="5" key="1">
    <citation type="journal article" date="2020" name="Stud. Mycol.">
        <title>101 Dothideomycetes genomes: a test case for predicting lifestyles and emergence of pathogens.</title>
        <authorList>
            <person name="Haridas S."/>
            <person name="Albert R."/>
            <person name="Binder M."/>
            <person name="Bloem J."/>
            <person name="Labutti K."/>
            <person name="Salamov A."/>
            <person name="Andreopoulos B."/>
            <person name="Baker S."/>
            <person name="Barry K."/>
            <person name="Bills G."/>
            <person name="Bluhm B."/>
            <person name="Cannon C."/>
            <person name="Castanera R."/>
            <person name="Culley D."/>
            <person name="Daum C."/>
            <person name="Ezra D."/>
            <person name="Gonzalez J."/>
            <person name="Henrissat B."/>
            <person name="Kuo A."/>
            <person name="Liang C."/>
            <person name="Lipzen A."/>
            <person name="Lutzoni F."/>
            <person name="Magnuson J."/>
            <person name="Mondo S."/>
            <person name="Nolan M."/>
            <person name="Ohm R."/>
            <person name="Pangilinan J."/>
            <person name="Park H.-J."/>
            <person name="Ramirez L."/>
            <person name="Alfaro M."/>
            <person name="Sun H."/>
            <person name="Tritt A."/>
            <person name="Yoshinaga Y."/>
            <person name="Zwiers L.-H."/>
            <person name="Turgeon B."/>
            <person name="Goodwin S."/>
            <person name="Spatafora J."/>
            <person name="Crous P."/>
            <person name="Grigoriev I."/>
        </authorList>
    </citation>
    <scope>NUCLEOTIDE SEQUENCE</scope>
    <source>
        <strain evidence="5">HMLAC05119</strain>
    </source>
</reference>
<evidence type="ECO:0000256" key="3">
    <source>
        <dbReference type="SAM" id="Phobius"/>
    </source>
</evidence>
<evidence type="ECO:0000256" key="1">
    <source>
        <dbReference type="ARBA" id="ARBA00023242"/>
    </source>
</evidence>
<organism evidence="5 6">
    <name type="scientific">Ampelomyces quisqualis</name>
    <name type="common">Powdery mildew agent</name>
    <dbReference type="NCBI Taxonomy" id="50730"/>
    <lineage>
        <taxon>Eukaryota</taxon>
        <taxon>Fungi</taxon>
        <taxon>Dikarya</taxon>
        <taxon>Ascomycota</taxon>
        <taxon>Pezizomycotina</taxon>
        <taxon>Dothideomycetes</taxon>
        <taxon>Pleosporomycetidae</taxon>
        <taxon>Pleosporales</taxon>
        <taxon>Pleosporineae</taxon>
        <taxon>Phaeosphaeriaceae</taxon>
        <taxon>Ampelomyces</taxon>
    </lineage>
</organism>
<feature type="transmembrane region" description="Helical" evidence="3">
    <location>
        <begin position="529"/>
        <end position="550"/>
    </location>
</feature>
<dbReference type="CDD" id="cd00067">
    <property type="entry name" value="GAL4"/>
    <property type="match status" value="1"/>
</dbReference>
<dbReference type="Gene3D" id="4.10.240.10">
    <property type="entry name" value="Zn(2)-C6 fungal-type DNA-binding domain"/>
    <property type="match status" value="1"/>
</dbReference>
<dbReference type="PANTHER" id="PTHR37534:SF9">
    <property type="entry name" value="ZN(II)2CYS6 TRANSCRIPTION FACTOR (EUROFUNG)"/>
    <property type="match status" value="1"/>
</dbReference>
<gene>
    <name evidence="5" type="ORF">BDU57DRAFT_516825</name>
</gene>
<dbReference type="Pfam" id="PF00172">
    <property type="entry name" value="Zn_clus"/>
    <property type="match status" value="1"/>
</dbReference>
<feature type="domain" description="Zn(2)-C6 fungal-type" evidence="4">
    <location>
        <begin position="27"/>
        <end position="57"/>
    </location>
</feature>
<dbReference type="EMBL" id="ML979135">
    <property type="protein sequence ID" value="KAF1916614.1"/>
    <property type="molecule type" value="Genomic_DNA"/>
</dbReference>
<dbReference type="InterPro" id="IPR001138">
    <property type="entry name" value="Zn2Cys6_DnaBD"/>
</dbReference>
<keyword evidence="3" id="KW-0472">Membrane</keyword>
<sequence>MSDAELAKNDPVASVSRAVPRKRSRKGCLTCRTRRRKCDEKRPICQNCTDKKLECRYPALFQFLGKNSYTLDAEKGGRFGNLKFASDNGENPVVGAVRNREILPVMQGDAVAAHTQEHAAENCPRSLELQNVASCMPSPNSYEFALYGLMALSSASTEHGATLALTAGEDHPEDVNLNRSTDNFTLESDPLDDEPTFESDSTHHVWQDQNGRHAKPSQIPENGTAATAALDYVNFPMESVEQHMLDNPPENSGSELASCGRDAYSPSVQNLTMSAGPRVTQAEEELSLLRNYRYRIAPWLDMCDIHQTFGVKVLMLSVKSDLVRERILKVSKTVHTEDLPSTPQVETVTQDILWSESSQEASQGAISSVLRLVEDVVGDLIRFWEAEEIDQRGKLILEVLLSNLDKGSLLVTSPYWLALRLELSCGIMATHPIYLPLPFLASSGMQTAADYDITNRIAITLCSEAVMFSHEDDSRWLQQRHGLNRVEVWNMLIHEFGAWFKNRPLEYQPIIELYSKDGIQSEHDFPTIVFTNGAAILANSLFHLGMLLLLQHKPRIRGRIGSNSSSMSKLWHGHRICGIAIQNDQPTTWDPSLLASLIVAARTVTHRSQQAIIVQTLKKVQDLTRWNISGSIEDLTREWRLGDGW</sequence>
<keyword evidence="3" id="KW-0812">Transmembrane</keyword>
<dbReference type="PROSITE" id="PS50048">
    <property type="entry name" value="ZN2_CY6_FUNGAL_2"/>
    <property type="match status" value="1"/>
</dbReference>
<accession>A0A6A5QPZ9</accession>
<dbReference type="SMART" id="SM00066">
    <property type="entry name" value="GAL4"/>
    <property type="match status" value="1"/>
</dbReference>
<dbReference type="GO" id="GO:0000976">
    <property type="term" value="F:transcription cis-regulatory region binding"/>
    <property type="evidence" value="ECO:0007669"/>
    <property type="project" value="TreeGrafter"/>
</dbReference>
<name>A0A6A5QPZ9_AMPQU</name>
<feature type="region of interest" description="Disordered" evidence="2">
    <location>
        <begin position="192"/>
        <end position="220"/>
    </location>
</feature>
<keyword evidence="6" id="KW-1185">Reference proteome</keyword>
<dbReference type="InterPro" id="IPR036864">
    <property type="entry name" value="Zn2-C6_fun-type_DNA-bd_sf"/>
</dbReference>
<dbReference type="PROSITE" id="PS00463">
    <property type="entry name" value="ZN2_CY6_FUNGAL_1"/>
    <property type="match status" value="1"/>
</dbReference>
<dbReference type="AlphaFoldDB" id="A0A6A5QPZ9"/>
<evidence type="ECO:0000259" key="4">
    <source>
        <dbReference type="PROSITE" id="PS50048"/>
    </source>
</evidence>
<dbReference type="GO" id="GO:0005634">
    <property type="term" value="C:nucleus"/>
    <property type="evidence" value="ECO:0007669"/>
    <property type="project" value="TreeGrafter"/>
</dbReference>
<keyword evidence="1" id="KW-0539">Nucleus</keyword>
<dbReference type="GO" id="GO:0008270">
    <property type="term" value="F:zinc ion binding"/>
    <property type="evidence" value="ECO:0007669"/>
    <property type="project" value="InterPro"/>
</dbReference>
<proteinExistence type="predicted"/>
<evidence type="ECO:0000313" key="5">
    <source>
        <dbReference type="EMBL" id="KAF1916614.1"/>
    </source>
</evidence>
<dbReference type="PANTHER" id="PTHR37534">
    <property type="entry name" value="TRANSCRIPTIONAL ACTIVATOR PROTEIN UGA3"/>
    <property type="match status" value="1"/>
</dbReference>
<keyword evidence="3" id="KW-1133">Transmembrane helix</keyword>
<protein>
    <recommendedName>
        <fullName evidence="4">Zn(2)-C6 fungal-type domain-containing protein</fullName>
    </recommendedName>
</protein>
<evidence type="ECO:0000256" key="2">
    <source>
        <dbReference type="SAM" id="MobiDB-lite"/>
    </source>
</evidence>